<dbReference type="Proteomes" id="UP000199439">
    <property type="component" value="Unassembled WGS sequence"/>
</dbReference>
<dbReference type="STRING" id="870482.SAMN04487987_10517"/>
<dbReference type="AlphaFoldDB" id="A0A1I1PYK3"/>
<sequence>MKNIAKIFLVLFTVATVFTGCRETKGEKVEDAVEDVADDVGDGLEDAADEVEDAVE</sequence>
<dbReference type="PROSITE" id="PS51257">
    <property type="entry name" value="PROKAR_LIPOPROTEIN"/>
    <property type="match status" value="1"/>
</dbReference>
<organism evidence="1 2">
    <name type="scientific">Algibacter pectinivorans</name>
    <dbReference type="NCBI Taxonomy" id="870482"/>
    <lineage>
        <taxon>Bacteria</taxon>
        <taxon>Pseudomonadati</taxon>
        <taxon>Bacteroidota</taxon>
        <taxon>Flavobacteriia</taxon>
        <taxon>Flavobacteriales</taxon>
        <taxon>Flavobacteriaceae</taxon>
        <taxon>Algibacter</taxon>
    </lineage>
</organism>
<evidence type="ECO:0008006" key="3">
    <source>
        <dbReference type="Google" id="ProtNLM"/>
    </source>
</evidence>
<protein>
    <recommendedName>
        <fullName evidence="3">Entericidin EcnA/B family protein</fullName>
    </recommendedName>
</protein>
<dbReference type="EMBL" id="FOMI01000005">
    <property type="protein sequence ID" value="SFD14976.1"/>
    <property type="molecule type" value="Genomic_DNA"/>
</dbReference>
<proteinExistence type="predicted"/>
<name>A0A1I1PYK3_9FLAO</name>
<evidence type="ECO:0000313" key="2">
    <source>
        <dbReference type="Proteomes" id="UP000199439"/>
    </source>
</evidence>
<gene>
    <name evidence="1" type="ORF">SAMN04487987_10517</name>
</gene>
<evidence type="ECO:0000313" key="1">
    <source>
        <dbReference type="EMBL" id="SFD14976.1"/>
    </source>
</evidence>
<keyword evidence="2" id="KW-1185">Reference proteome</keyword>
<reference evidence="2" key="1">
    <citation type="submission" date="2016-10" db="EMBL/GenBank/DDBJ databases">
        <authorList>
            <person name="Varghese N."/>
            <person name="Submissions S."/>
        </authorList>
    </citation>
    <scope>NUCLEOTIDE SEQUENCE [LARGE SCALE GENOMIC DNA]</scope>
    <source>
        <strain evidence="2">DSM 25730</strain>
    </source>
</reference>
<dbReference type="RefSeq" id="WP_175473542.1">
    <property type="nucleotide sequence ID" value="NZ_FOMI01000005.1"/>
</dbReference>
<accession>A0A1I1PYK3</accession>